<dbReference type="InterPro" id="IPR036249">
    <property type="entry name" value="Thioredoxin-like_sf"/>
</dbReference>
<reference evidence="1 2" key="1">
    <citation type="submission" date="2019-06" db="EMBL/GenBank/DDBJ databases">
        <title>Genome sequence of Litorilinea aerophila BAA-2444.</title>
        <authorList>
            <person name="Maclea K.S."/>
            <person name="Maurais E.G."/>
            <person name="Iannazzi L.C."/>
        </authorList>
    </citation>
    <scope>NUCLEOTIDE SEQUENCE [LARGE SCALE GENOMIC DNA]</scope>
    <source>
        <strain evidence="1 2">ATCC BAA-2444</strain>
    </source>
</reference>
<dbReference type="AlphaFoldDB" id="A0A540VGD3"/>
<comment type="caution">
    <text evidence="1">The sequence shown here is derived from an EMBL/GenBank/DDBJ whole genome shotgun (WGS) entry which is preliminary data.</text>
</comment>
<dbReference type="CDD" id="cd03062">
    <property type="entry name" value="TRX_Fd_Sucrase"/>
    <property type="match status" value="1"/>
</dbReference>
<keyword evidence="2" id="KW-1185">Reference proteome</keyword>
<dbReference type="EMBL" id="VIGC01000011">
    <property type="protein sequence ID" value="TQE95819.1"/>
    <property type="molecule type" value="Genomic_DNA"/>
</dbReference>
<dbReference type="InterPro" id="IPR009737">
    <property type="entry name" value="Aim32/Apd1-like"/>
</dbReference>
<dbReference type="Gene3D" id="3.40.30.10">
    <property type="entry name" value="Glutaredoxin"/>
    <property type="match status" value="1"/>
</dbReference>
<dbReference type="SUPFAM" id="SSF52833">
    <property type="entry name" value="Thioredoxin-like"/>
    <property type="match status" value="1"/>
</dbReference>
<organism evidence="1 2">
    <name type="scientific">Litorilinea aerophila</name>
    <dbReference type="NCBI Taxonomy" id="1204385"/>
    <lineage>
        <taxon>Bacteria</taxon>
        <taxon>Bacillati</taxon>
        <taxon>Chloroflexota</taxon>
        <taxon>Caldilineae</taxon>
        <taxon>Caldilineales</taxon>
        <taxon>Caldilineaceae</taxon>
        <taxon>Litorilinea</taxon>
    </lineage>
</organism>
<evidence type="ECO:0000313" key="1">
    <source>
        <dbReference type="EMBL" id="TQE95819.1"/>
    </source>
</evidence>
<proteinExistence type="predicted"/>
<protein>
    <recommendedName>
        <fullName evidence="3">Sucrase ferredoxin</fullName>
    </recommendedName>
</protein>
<dbReference type="Proteomes" id="UP000317371">
    <property type="component" value="Unassembled WGS sequence"/>
</dbReference>
<dbReference type="OrthoDB" id="3399139at2"/>
<evidence type="ECO:0000313" key="2">
    <source>
        <dbReference type="Proteomes" id="UP000317371"/>
    </source>
</evidence>
<dbReference type="Pfam" id="PF06999">
    <property type="entry name" value="Suc_Fer-like"/>
    <property type="match status" value="1"/>
</dbReference>
<gene>
    <name evidence="1" type="ORF">FKZ61_10295</name>
</gene>
<accession>A0A540VGD3</accession>
<dbReference type="InParanoid" id="A0A540VGD3"/>
<sequence length="319" mass="35240">METIITDSPSPYCSHVSRAVGEQIFGTAARNTRVWLALEYPRPWGAKALEESDLPAPVKERLVHLQAHVPGCRLQFIKQQANGAAAPSGIRCFVGLSREQRSQLYQIRLQEYGELLSLDLAALAAGEPVAGAEAVPGPLFLVCTNGRRDRCCAKFGLPVYQAMAHHAGAAVWQTTHTGGHRFAATLIALPDGVCYGWLTPEDAVPLVEAHRREQIYRLDRYRGRSCYGPVVQAADYFLRRETGLLGLADLRLVDCQPAPDEPDVWTVRFVTATDGARHQLRLRQELSPFELALSCGKEEAEAVPQHRLLAWDVENPRSA</sequence>
<name>A0A540VGD3_9CHLR</name>
<evidence type="ECO:0008006" key="3">
    <source>
        <dbReference type="Google" id="ProtNLM"/>
    </source>
</evidence>
<dbReference type="RefSeq" id="WP_141610042.1">
    <property type="nucleotide sequence ID" value="NZ_VIGC02000011.1"/>
</dbReference>